<dbReference type="Gene3D" id="2.60.120.260">
    <property type="entry name" value="Galactose-binding domain-like"/>
    <property type="match status" value="1"/>
</dbReference>
<dbReference type="Pfam" id="PF00754">
    <property type="entry name" value="F5_F8_type_C"/>
    <property type="match status" value="1"/>
</dbReference>
<dbReference type="EMBL" id="JAHUTI010049654">
    <property type="protein sequence ID" value="MED6247956.1"/>
    <property type="molecule type" value="Genomic_DNA"/>
</dbReference>
<dbReference type="InterPro" id="IPR008979">
    <property type="entry name" value="Galactose-bd-like_sf"/>
</dbReference>
<accession>A0ABU7BBH4</accession>
<dbReference type="InterPro" id="IPR013320">
    <property type="entry name" value="ConA-like_dom_sf"/>
</dbReference>
<dbReference type="SMART" id="SM00231">
    <property type="entry name" value="FA58C"/>
    <property type="match status" value="1"/>
</dbReference>
<dbReference type="PROSITE" id="PS01286">
    <property type="entry name" value="FA58C_2"/>
    <property type="match status" value="1"/>
</dbReference>
<dbReference type="SUPFAM" id="SSF49899">
    <property type="entry name" value="Concanavalin A-like lectins/glucanases"/>
    <property type="match status" value="1"/>
</dbReference>
<feature type="non-terminal residue" evidence="2">
    <location>
        <position position="1"/>
    </location>
</feature>
<dbReference type="PROSITE" id="PS50022">
    <property type="entry name" value="FA58C_3"/>
    <property type="match status" value="1"/>
</dbReference>
<reference evidence="2 3" key="1">
    <citation type="submission" date="2021-07" db="EMBL/GenBank/DDBJ databases">
        <authorList>
            <person name="Palmer J.M."/>
        </authorList>
    </citation>
    <scope>NUCLEOTIDE SEQUENCE [LARGE SCALE GENOMIC DNA]</scope>
    <source>
        <strain evidence="2 3">AT_MEX2019</strain>
        <tissue evidence="2">Muscle</tissue>
    </source>
</reference>
<gene>
    <name evidence="2" type="ORF">ATANTOWER_022139</name>
</gene>
<feature type="domain" description="F5/8 type C" evidence="1">
    <location>
        <begin position="1"/>
        <end position="111"/>
    </location>
</feature>
<proteinExistence type="predicted"/>
<name>A0ABU7BBH4_9TELE</name>
<dbReference type="InterPro" id="IPR000421">
    <property type="entry name" value="FA58C"/>
</dbReference>
<comment type="caution">
    <text evidence="2">The sequence shown here is derived from an EMBL/GenBank/DDBJ whole genome shotgun (WGS) entry which is preliminary data.</text>
</comment>
<evidence type="ECO:0000313" key="2">
    <source>
        <dbReference type="EMBL" id="MED6247956.1"/>
    </source>
</evidence>
<dbReference type="CDD" id="cd00057">
    <property type="entry name" value="FA58C"/>
    <property type="match status" value="1"/>
</dbReference>
<dbReference type="PANTHER" id="PTHR24543">
    <property type="entry name" value="MULTICOPPER OXIDASE-RELATED"/>
    <property type="match status" value="1"/>
</dbReference>
<evidence type="ECO:0000313" key="3">
    <source>
        <dbReference type="Proteomes" id="UP001345963"/>
    </source>
</evidence>
<dbReference type="PANTHER" id="PTHR24543:SF291">
    <property type="entry name" value="SMOKE ALARM, ISOFORM D"/>
    <property type="match status" value="1"/>
</dbReference>
<keyword evidence="3" id="KW-1185">Reference proteome</keyword>
<organism evidence="2 3">
    <name type="scientific">Ataeniobius toweri</name>
    <dbReference type="NCBI Taxonomy" id="208326"/>
    <lineage>
        <taxon>Eukaryota</taxon>
        <taxon>Metazoa</taxon>
        <taxon>Chordata</taxon>
        <taxon>Craniata</taxon>
        <taxon>Vertebrata</taxon>
        <taxon>Euteleostomi</taxon>
        <taxon>Actinopterygii</taxon>
        <taxon>Neopterygii</taxon>
        <taxon>Teleostei</taxon>
        <taxon>Neoteleostei</taxon>
        <taxon>Acanthomorphata</taxon>
        <taxon>Ovalentaria</taxon>
        <taxon>Atherinomorphae</taxon>
        <taxon>Cyprinodontiformes</taxon>
        <taxon>Goodeidae</taxon>
        <taxon>Ataeniobius</taxon>
    </lineage>
</organism>
<sequence length="218" mass="24731">AGGWSPLLSDKYQWLEVDLQRRTQITAVATQGRYGSSDWLTSYLLMFSDTGHNWRQHRQEDSLGAFPGNSNADTVVQYKLDQPAIARYLRLIPLDWNPSGRIGLRLEIYGCRYTSEVAGFDGRSSLVYRLSARTSWTARESISLKFKTLKNSGTLLHAKGQRDHSLNLALEKGKLLLHHQQGSEKRVSNLGAQCGEDRLVEGLKRTRQRQQQAGIRMK</sequence>
<dbReference type="SUPFAM" id="SSF49785">
    <property type="entry name" value="Galactose-binding domain-like"/>
    <property type="match status" value="1"/>
</dbReference>
<dbReference type="Proteomes" id="UP001345963">
    <property type="component" value="Unassembled WGS sequence"/>
</dbReference>
<protein>
    <recommendedName>
        <fullName evidence="1">F5/8 type C domain-containing protein</fullName>
    </recommendedName>
</protein>
<dbReference type="Gene3D" id="2.60.120.200">
    <property type="match status" value="1"/>
</dbReference>
<dbReference type="PROSITE" id="PS01285">
    <property type="entry name" value="FA58C_1"/>
    <property type="match status" value="1"/>
</dbReference>
<evidence type="ECO:0000259" key="1">
    <source>
        <dbReference type="PROSITE" id="PS50022"/>
    </source>
</evidence>